<keyword evidence="3" id="KW-1185">Reference proteome</keyword>
<protein>
    <submittedName>
        <fullName evidence="2">Uncharacterized protein</fullName>
    </submittedName>
</protein>
<sequence length="493" mass="55520">MSYNKTSVFAHLPSGSWRKEYGSANTASIFTNSSSAAAVAAAAAINHKVPDTVRKVSIPDLLNYDSDNGSPASTSLSVSSFSMDCESDSSITRPSSFETGGYENYTTRSNLKPAQLHLNANDYHKLQHNHDNNNSINKQLYAPVPTLPVKNTPLLLDNATNSLKRKKDTKYLINAKKSHKKGVREFSKNITLTPTLIEIPSLSLPPLRLAKRHHHKSSNKAIKIQERTGAQRPQGRPFTVNIKSKFVLHDNLITSFCYLERRTISKFLEIDYNSLDEAELSKLVASNVNGNSCSGLSATKTENFKDIQLSPTNLSSPTFESSFQPFLTAENKAAASRIIDKSEYKIQHDAKFIPGKMKPLTKSVIFDPPESDVLDENGAENDENLNFYNVLKNCFNNEFFTFIKVIRDNTGKVVKLETIEQPTVNGRIYYTTEWVKKEICYPRYKSNMKIHLTKGKLEKSVILYNDLRMLLWDIDRNTKSLRGKQLFIKCNDS</sequence>
<dbReference type="STRING" id="669874.A0A1E4TUQ9"/>
<evidence type="ECO:0000313" key="2">
    <source>
        <dbReference type="EMBL" id="ODV95481.1"/>
    </source>
</evidence>
<dbReference type="AlphaFoldDB" id="A0A1E4TUQ9"/>
<evidence type="ECO:0000256" key="1">
    <source>
        <dbReference type="SAM" id="MobiDB-lite"/>
    </source>
</evidence>
<dbReference type="EMBL" id="KV454014">
    <property type="protein sequence ID" value="ODV95481.1"/>
    <property type="molecule type" value="Genomic_DNA"/>
</dbReference>
<organism evidence="2 3">
    <name type="scientific">Pachysolen tannophilus NRRL Y-2460</name>
    <dbReference type="NCBI Taxonomy" id="669874"/>
    <lineage>
        <taxon>Eukaryota</taxon>
        <taxon>Fungi</taxon>
        <taxon>Dikarya</taxon>
        <taxon>Ascomycota</taxon>
        <taxon>Saccharomycotina</taxon>
        <taxon>Pichiomycetes</taxon>
        <taxon>Pachysolenaceae</taxon>
        <taxon>Pachysolen</taxon>
    </lineage>
</organism>
<name>A0A1E4TUQ9_PACTA</name>
<feature type="compositionally biased region" description="Polar residues" evidence="1">
    <location>
        <begin position="91"/>
        <end position="108"/>
    </location>
</feature>
<feature type="region of interest" description="Disordered" evidence="1">
    <location>
        <begin position="88"/>
        <end position="108"/>
    </location>
</feature>
<reference evidence="3" key="1">
    <citation type="submission" date="2016-05" db="EMBL/GenBank/DDBJ databases">
        <title>Comparative genomics of biotechnologically important yeasts.</title>
        <authorList>
            <consortium name="DOE Joint Genome Institute"/>
            <person name="Riley R."/>
            <person name="Haridas S."/>
            <person name="Wolfe K.H."/>
            <person name="Lopes M.R."/>
            <person name="Hittinger C.T."/>
            <person name="Goker M."/>
            <person name="Salamov A."/>
            <person name="Wisecaver J."/>
            <person name="Long T.M."/>
            <person name="Aerts A.L."/>
            <person name="Barry K."/>
            <person name="Choi C."/>
            <person name="Clum A."/>
            <person name="Coughlan A.Y."/>
            <person name="Deshpande S."/>
            <person name="Douglass A.P."/>
            <person name="Hanson S.J."/>
            <person name="Klenk H.-P."/>
            <person name="Labutti K."/>
            <person name="Lapidus A."/>
            <person name="Lindquist E."/>
            <person name="Lipzen A."/>
            <person name="Meier-Kolthoff J.P."/>
            <person name="Ohm R.A."/>
            <person name="Otillar R.P."/>
            <person name="Pangilinan J."/>
            <person name="Peng Y."/>
            <person name="Rokas A."/>
            <person name="Rosa C.A."/>
            <person name="Scheuner C."/>
            <person name="Sibirny A.A."/>
            <person name="Slot J.C."/>
            <person name="Stielow J.B."/>
            <person name="Sun H."/>
            <person name="Kurtzman C.P."/>
            <person name="Blackwell M."/>
            <person name="Grigoriev I.V."/>
            <person name="Jeffries T.W."/>
        </authorList>
    </citation>
    <scope>NUCLEOTIDE SEQUENCE [LARGE SCALE GENOMIC DNA]</scope>
    <source>
        <strain evidence="3">NRRL Y-2460</strain>
    </source>
</reference>
<dbReference type="Proteomes" id="UP000094236">
    <property type="component" value="Unassembled WGS sequence"/>
</dbReference>
<proteinExistence type="predicted"/>
<evidence type="ECO:0000313" key="3">
    <source>
        <dbReference type="Proteomes" id="UP000094236"/>
    </source>
</evidence>
<accession>A0A1E4TUQ9</accession>
<dbReference type="OrthoDB" id="4097087at2759"/>
<gene>
    <name evidence="2" type="ORF">PACTADRAFT_34047</name>
</gene>